<evidence type="ECO:0000256" key="4">
    <source>
        <dbReference type="ARBA" id="ARBA00023136"/>
    </source>
</evidence>
<feature type="compositionally biased region" description="Low complexity" evidence="5">
    <location>
        <begin position="1"/>
        <end position="14"/>
    </location>
</feature>
<feature type="domain" description="DUF202" evidence="7">
    <location>
        <begin position="168"/>
        <end position="242"/>
    </location>
</feature>
<dbReference type="EMBL" id="ML120520">
    <property type="protein sequence ID" value="RPA90566.1"/>
    <property type="molecule type" value="Genomic_DNA"/>
</dbReference>
<dbReference type="PANTHER" id="PTHR34187:SF1">
    <property type="entry name" value="DUF202 DOMAIN-CONTAINING PROTEIN"/>
    <property type="match status" value="1"/>
</dbReference>
<dbReference type="OrthoDB" id="199599at2759"/>
<feature type="region of interest" description="Disordered" evidence="5">
    <location>
        <begin position="71"/>
        <end position="138"/>
    </location>
</feature>
<evidence type="ECO:0000256" key="3">
    <source>
        <dbReference type="ARBA" id="ARBA00022989"/>
    </source>
</evidence>
<keyword evidence="3 6" id="KW-1133">Transmembrane helix</keyword>
<feature type="transmembrane region" description="Helical" evidence="6">
    <location>
        <begin position="257"/>
        <end position="278"/>
    </location>
</feature>
<keyword evidence="2 6" id="KW-0812">Transmembrane</keyword>
<accession>A0A3N4IXE3</accession>
<feature type="compositionally biased region" description="Basic and acidic residues" evidence="5">
    <location>
        <begin position="15"/>
        <end position="32"/>
    </location>
</feature>
<comment type="subcellular location">
    <subcellularLocation>
        <location evidence="1">Endomembrane system</location>
        <topology evidence="1">Multi-pass membrane protein</topology>
    </subcellularLocation>
</comment>
<evidence type="ECO:0000256" key="6">
    <source>
        <dbReference type="SAM" id="Phobius"/>
    </source>
</evidence>
<evidence type="ECO:0000256" key="2">
    <source>
        <dbReference type="ARBA" id="ARBA00022692"/>
    </source>
</evidence>
<feature type="transmembrane region" description="Helical" evidence="6">
    <location>
        <begin position="185"/>
        <end position="203"/>
    </location>
</feature>
<dbReference type="PANTHER" id="PTHR34187">
    <property type="entry name" value="FGR18P"/>
    <property type="match status" value="1"/>
</dbReference>
<dbReference type="Pfam" id="PF02656">
    <property type="entry name" value="DUF202"/>
    <property type="match status" value="1"/>
</dbReference>
<evidence type="ECO:0000313" key="8">
    <source>
        <dbReference type="EMBL" id="RPA90566.1"/>
    </source>
</evidence>
<sequence length="284" mass="30810">MISTSPFQQPQSQQHQEHHDEPQEFQTRDAFRGSHPSLNPSITQRSTVASVASPTISILSAAPAGYDDATELQEWDYAKPPHNPSNDSNCCETPRSEQASGSTECGYSGPTTTPDDSGSDSSDCSRGASPPPPNGPVASIRKKLKLHSRFAAFWNNHMSVVVPFNAARDHLALERTYLAYHRTSLVFAIFAAITAQLTVIQHAPTPSTTFGIYRIGKPISIVLVCFSLVISVLGVLRWWRLQSGLLRGIAISGGLEVWGLAGGFFSLTLVLFGLALAVDIEKEY</sequence>
<keyword evidence="4 6" id="KW-0472">Membrane</keyword>
<keyword evidence="9" id="KW-1185">Reference proteome</keyword>
<evidence type="ECO:0000313" key="9">
    <source>
        <dbReference type="Proteomes" id="UP000276215"/>
    </source>
</evidence>
<dbReference type="InterPro" id="IPR052053">
    <property type="entry name" value="IM_YidH-like"/>
</dbReference>
<dbReference type="InterPro" id="IPR003807">
    <property type="entry name" value="DUF202"/>
</dbReference>
<evidence type="ECO:0000256" key="5">
    <source>
        <dbReference type="SAM" id="MobiDB-lite"/>
    </source>
</evidence>
<dbReference type="GO" id="GO:0012505">
    <property type="term" value="C:endomembrane system"/>
    <property type="evidence" value="ECO:0007669"/>
    <property type="project" value="UniProtKB-SubCell"/>
</dbReference>
<evidence type="ECO:0000256" key="1">
    <source>
        <dbReference type="ARBA" id="ARBA00004127"/>
    </source>
</evidence>
<feature type="compositionally biased region" description="Polar residues" evidence="5">
    <location>
        <begin position="84"/>
        <end position="105"/>
    </location>
</feature>
<evidence type="ECO:0000259" key="7">
    <source>
        <dbReference type="Pfam" id="PF02656"/>
    </source>
</evidence>
<feature type="transmembrane region" description="Helical" evidence="6">
    <location>
        <begin position="215"/>
        <end position="236"/>
    </location>
</feature>
<reference evidence="8 9" key="1">
    <citation type="journal article" date="2018" name="Nat. Ecol. Evol.">
        <title>Pezizomycetes genomes reveal the molecular basis of ectomycorrhizal truffle lifestyle.</title>
        <authorList>
            <person name="Murat C."/>
            <person name="Payen T."/>
            <person name="Noel B."/>
            <person name="Kuo A."/>
            <person name="Morin E."/>
            <person name="Chen J."/>
            <person name="Kohler A."/>
            <person name="Krizsan K."/>
            <person name="Balestrini R."/>
            <person name="Da Silva C."/>
            <person name="Montanini B."/>
            <person name="Hainaut M."/>
            <person name="Levati E."/>
            <person name="Barry K.W."/>
            <person name="Belfiori B."/>
            <person name="Cichocki N."/>
            <person name="Clum A."/>
            <person name="Dockter R.B."/>
            <person name="Fauchery L."/>
            <person name="Guy J."/>
            <person name="Iotti M."/>
            <person name="Le Tacon F."/>
            <person name="Lindquist E.A."/>
            <person name="Lipzen A."/>
            <person name="Malagnac F."/>
            <person name="Mello A."/>
            <person name="Molinier V."/>
            <person name="Miyauchi S."/>
            <person name="Poulain J."/>
            <person name="Riccioni C."/>
            <person name="Rubini A."/>
            <person name="Sitrit Y."/>
            <person name="Splivallo R."/>
            <person name="Traeger S."/>
            <person name="Wang M."/>
            <person name="Zifcakova L."/>
            <person name="Wipf D."/>
            <person name="Zambonelli A."/>
            <person name="Paolocci F."/>
            <person name="Nowrousian M."/>
            <person name="Ottonello S."/>
            <person name="Baldrian P."/>
            <person name="Spatafora J.W."/>
            <person name="Henrissat B."/>
            <person name="Nagy L.G."/>
            <person name="Aury J.M."/>
            <person name="Wincker P."/>
            <person name="Grigoriev I.V."/>
            <person name="Bonfante P."/>
            <person name="Martin F.M."/>
        </authorList>
    </citation>
    <scope>NUCLEOTIDE SEQUENCE [LARGE SCALE GENOMIC DNA]</scope>
    <source>
        <strain evidence="8 9">120613-1</strain>
    </source>
</reference>
<protein>
    <recommendedName>
        <fullName evidence="7">DUF202 domain-containing protein</fullName>
    </recommendedName>
</protein>
<feature type="region of interest" description="Disordered" evidence="5">
    <location>
        <begin position="1"/>
        <end position="52"/>
    </location>
</feature>
<gene>
    <name evidence="8" type="ORF">L873DRAFT_431183</name>
</gene>
<dbReference type="STRING" id="1336337.A0A3N4IXE3"/>
<organism evidence="8 9">
    <name type="scientific">Choiromyces venosus 120613-1</name>
    <dbReference type="NCBI Taxonomy" id="1336337"/>
    <lineage>
        <taxon>Eukaryota</taxon>
        <taxon>Fungi</taxon>
        <taxon>Dikarya</taxon>
        <taxon>Ascomycota</taxon>
        <taxon>Pezizomycotina</taxon>
        <taxon>Pezizomycetes</taxon>
        <taxon>Pezizales</taxon>
        <taxon>Tuberaceae</taxon>
        <taxon>Choiromyces</taxon>
    </lineage>
</organism>
<name>A0A3N4IXE3_9PEZI</name>
<feature type="compositionally biased region" description="Polar residues" evidence="5">
    <location>
        <begin position="36"/>
        <end position="52"/>
    </location>
</feature>
<proteinExistence type="predicted"/>
<dbReference type="AlphaFoldDB" id="A0A3N4IXE3"/>
<dbReference type="Proteomes" id="UP000276215">
    <property type="component" value="Unassembled WGS sequence"/>
</dbReference>
<feature type="compositionally biased region" description="Low complexity" evidence="5">
    <location>
        <begin position="108"/>
        <end position="128"/>
    </location>
</feature>